<keyword evidence="3" id="KW-1185">Reference proteome</keyword>
<accession>A0AAV4WXB5</accession>
<organism evidence="2 3">
    <name type="scientific">Caerostris darwini</name>
    <dbReference type="NCBI Taxonomy" id="1538125"/>
    <lineage>
        <taxon>Eukaryota</taxon>
        <taxon>Metazoa</taxon>
        <taxon>Ecdysozoa</taxon>
        <taxon>Arthropoda</taxon>
        <taxon>Chelicerata</taxon>
        <taxon>Arachnida</taxon>
        <taxon>Araneae</taxon>
        <taxon>Araneomorphae</taxon>
        <taxon>Entelegynae</taxon>
        <taxon>Araneoidea</taxon>
        <taxon>Araneidae</taxon>
        <taxon>Caerostris</taxon>
    </lineage>
</organism>
<proteinExistence type="predicted"/>
<comment type="caution">
    <text evidence="2">The sequence shown here is derived from an EMBL/GenBank/DDBJ whole genome shotgun (WGS) entry which is preliminary data.</text>
</comment>
<dbReference type="Proteomes" id="UP001054837">
    <property type="component" value="Unassembled WGS sequence"/>
</dbReference>
<feature type="region of interest" description="Disordered" evidence="1">
    <location>
        <begin position="1"/>
        <end position="25"/>
    </location>
</feature>
<reference evidence="2 3" key="1">
    <citation type="submission" date="2021-06" db="EMBL/GenBank/DDBJ databases">
        <title>Caerostris darwini draft genome.</title>
        <authorList>
            <person name="Kono N."/>
            <person name="Arakawa K."/>
        </authorList>
    </citation>
    <scope>NUCLEOTIDE SEQUENCE [LARGE SCALE GENOMIC DNA]</scope>
</reference>
<evidence type="ECO:0000313" key="2">
    <source>
        <dbReference type="EMBL" id="GIY86444.1"/>
    </source>
</evidence>
<name>A0AAV4WXB5_9ARAC</name>
<dbReference type="AlphaFoldDB" id="A0AAV4WXB5"/>
<dbReference type="EMBL" id="BPLQ01015197">
    <property type="protein sequence ID" value="GIY86444.1"/>
    <property type="molecule type" value="Genomic_DNA"/>
</dbReference>
<evidence type="ECO:0000256" key="1">
    <source>
        <dbReference type="SAM" id="MobiDB-lite"/>
    </source>
</evidence>
<evidence type="ECO:0000313" key="3">
    <source>
        <dbReference type="Proteomes" id="UP001054837"/>
    </source>
</evidence>
<gene>
    <name evidence="2" type="ORF">CDAR_514941</name>
</gene>
<protein>
    <submittedName>
        <fullName evidence="2">Uncharacterized protein</fullName>
    </submittedName>
</protein>
<sequence length="100" mass="10955">MPNANKETESPVPAEPKAGQHLPKERELEAMDKVISACQKPRIRALASGKNKTLTDSRPCTRSGLCLWLLGFTVCDADKRHAVVKGPEKPRGEVFGNVVF</sequence>